<dbReference type="Pfam" id="PF00480">
    <property type="entry name" value="ROK"/>
    <property type="match status" value="1"/>
</dbReference>
<keyword evidence="6" id="KW-1185">Reference proteome</keyword>
<dbReference type="GO" id="GO:0042732">
    <property type="term" value="P:D-xylose metabolic process"/>
    <property type="evidence" value="ECO:0007669"/>
    <property type="project" value="UniProtKB-KW"/>
</dbReference>
<dbReference type="Gene3D" id="3.30.420.40">
    <property type="match status" value="2"/>
</dbReference>
<sequence>MNTGDAAYIKKMNRRILMEELIKNGRLSRSELSRATGLNKATVSVQVNDLIEEGFFVERSIGETTTRGRKPILLEINRQAGFSIGIDIDADSLLIVFADFNGTVIQQESHELPSQEMEDITALLEELLTPKIRELEKTYTPHGLVGIGVGIHGIVSTDEQIVYSPRPHWQDQEIEQKLAELFQTEVHIDNNANLSVFAEQVYSEFISDLFCLTLYSGIGLGIIQDHNIYRGYQGFAGEIGHMIIQPDGKICACGNQGCWELYASERSLKQQLEQEYPLLTEAERIEKVFQSSSSEPLLAYYIKYLAAGVNNIINIFNPEKIVINGSIFNENPEIIGMIQEKLHSRFNHYREIRTSTIGRPACALGGAALALKEYFDIQIMVHHDQDLHLEPTS</sequence>
<comment type="caution">
    <text evidence="5">The sequence shown here is derived from an EMBL/GenBank/DDBJ whole genome shotgun (WGS) entry which is preliminary data.</text>
</comment>
<comment type="function">
    <text evidence="1">Transcriptional repressor of xylose-utilizing enzymes.</text>
</comment>
<evidence type="ECO:0000256" key="1">
    <source>
        <dbReference type="ARBA" id="ARBA00002486"/>
    </source>
</evidence>
<dbReference type="InterPro" id="IPR000600">
    <property type="entry name" value="ROK"/>
</dbReference>
<dbReference type="CDD" id="cd00090">
    <property type="entry name" value="HTH_ARSR"/>
    <property type="match status" value="1"/>
</dbReference>
<evidence type="ECO:0008006" key="7">
    <source>
        <dbReference type="Google" id="ProtNLM"/>
    </source>
</evidence>
<evidence type="ECO:0000256" key="2">
    <source>
        <dbReference type="ARBA" id="ARBA00006479"/>
    </source>
</evidence>
<dbReference type="SUPFAM" id="SSF46785">
    <property type="entry name" value="Winged helix' DNA-binding domain"/>
    <property type="match status" value="1"/>
</dbReference>
<dbReference type="InterPro" id="IPR011991">
    <property type="entry name" value="ArsR-like_HTH"/>
</dbReference>
<dbReference type="InterPro" id="IPR043129">
    <property type="entry name" value="ATPase_NBD"/>
</dbReference>
<evidence type="ECO:0000256" key="3">
    <source>
        <dbReference type="ARBA" id="ARBA00022629"/>
    </source>
</evidence>
<dbReference type="InterPro" id="IPR049874">
    <property type="entry name" value="ROK_cs"/>
</dbReference>
<dbReference type="AlphaFoldDB" id="A0A2P6MJQ0"/>
<keyword evidence="4" id="KW-0238">DNA-binding</keyword>
<name>A0A2P6MJQ0_ALKUR</name>
<dbReference type="RefSeq" id="WP_105958131.1">
    <property type="nucleotide sequence ID" value="NZ_PVNS01000003.1"/>
</dbReference>
<dbReference type="Gene3D" id="1.10.10.10">
    <property type="entry name" value="Winged helix-like DNA-binding domain superfamily/Winged helix DNA-binding domain"/>
    <property type="match status" value="1"/>
</dbReference>
<evidence type="ECO:0000313" key="5">
    <source>
        <dbReference type="EMBL" id="PRO66493.1"/>
    </source>
</evidence>
<comment type="similarity">
    <text evidence="2">Belongs to the ROK (NagC/XylR) family.</text>
</comment>
<accession>A0A2P6MJQ0</accession>
<keyword evidence="3" id="KW-0119">Carbohydrate metabolism</keyword>
<proteinExistence type="inferred from homology"/>
<evidence type="ECO:0000313" key="6">
    <source>
        <dbReference type="Proteomes" id="UP000243650"/>
    </source>
</evidence>
<gene>
    <name evidence="5" type="ORF">C6I21_03895</name>
</gene>
<dbReference type="InterPro" id="IPR036390">
    <property type="entry name" value="WH_DNA-bd_sf"/>
</dbReference>
<evidence type="ECO:0000256" key="4">
    <source>
        <dbReference type="ARBA" id="ARBA00023125"/>
    </source>
</evidence>
<dbReference type="Pfam" id="PF13412">
    <property type="entry name" value="HTH_24"/>
    <property type="match status" value="1"/>
</dbReference>
<dbReference type="GO" id="GO:0003677">
    <property type="term" value="F:DNA binding"/>
    <property type="evidence" value="ECO:0007669"/>
    <property type="project" value="UniProtKB-KW"/>
</dbReference>
<dbReference type="PANTHER" id="PTHR18964:SF149">
    <property type="entry name" value="BIFUNCTIONAL UDP-N-ACETYLGLUCOSAMINE 2-EPIMERASE_N-ACETYLMANNOSAMINE KINASE"/>
    <property type="match status" value="1"/>
</dbReference>
<dbReference type="PROSITE" id="PS01125">
    <property type="entry name" value="ROK"/>
    <property type="match status" value="1"/>
</dbReference>
<organism evidence="5 6">
    <name type="scientific">Alkalicoccus urumqiensis</name>
    <name type="common">Bacillus urumqiensis</name>
    <dbReference type="NCBI Taxonomy" id="1548213"/>
    <lineage>
        <taxon>Bacteria</taxon>
        <taxon>Bacillati</taxon>
        <taxon>Bacillota</taxon>
        <taxon>Bacilli</taxon>
        <taxon>Bacillales</taxon>
        <taxon>Bacillaceae</taxon>
        <taxon>Alkalicoccus</taxon>
    </lineage>
</organism>
<dbReference type="SUPFAM" id="SSF53067">
    <property type="entry name" value="Actin-like ATPase domain"/>
    <property type="match status" value="1"/>
</dbReference>
<dbReference type="EMBL" id="PVNS01000003">
    <property type="protein sequence ID" value="PRO66493.1"/>
    <property type="molecule type" value="Genomic_DNA"/>
</dbReference>
<reference evidence="5 6" key="1">
    <citation type="submission" date="2018-03" db="EMBL/GenBank/DDBJ databases">
        <title>Bacillus urumqiensis sp. nov., a moderately haloalkaliphilic bacterium isolated from a salt lake.</title>
        <authorList>
            <person name="Zhao B."/>
            <person name="Liao Z."/>
        </authorList>
    </citation>
    <scope>NUCLEOTIDE SEQUENCE [LARGE SCALE GENOMIC DNA]</scope>
    <source>
        <strain evidence="5 6">BZ-SZ-XJ18</strain>
    </source>
</reference>
<dbReference type="PANTHER" id="PTHR18964">
    <property type="entry name" value="ROK (REPRESSOR, ORF, KINASE) FAMILY"/>
    <property type="match status" value="1"/>
</dbReference>
<protein>
    <recommendedName>
        <fullName evidence="7">ROK family transcriptional regulator</fullName>
    </recommendedName>
</protein>
<dbReference type="InterPro" id="IPR036388">
    <property type="entry name" value="WH-like_DNA-bd_sf"/>
</dbReference>
<dbReference type="Proteomes" id="UP000243650">
    <property type="component" value="Unassembled WGS sequence"/>
</dbReference>
<keyword evidence="3" id="KW-0859">Xylose metabolism</keyword>
<dbReference type="OrthoDB" id="9796533at2"/>